<keyword evidence="1" id="KW-1185">Reference proteome</keyword>
<proteinExistence type="predicted"/>
<evidence type="ECO:0000313" key="2">
    <source>
        <dbReference type="WBParaSite" id="nRc.2.0.1.t14458-RA"/>
    </source>
</evidence>
<dbReference type="AlphaFoldDB" id="A0A915ILW9"/>
<dbReference type="Proteomes" id="UP000887565">
    <property type="component" value="Unplaced"/>
</dbReference>
<sequence length="94" mass="10655">MRLRVATRKISFRLRVICGPRFLKAAEVCGPHCFSPVAANYAYGFAVIWSLGQLPKDRPQQVKSDQRVNFEIKIIAKNMTGTSPLDFTRISVDR</sequence>
<name>A0A915ILW9_ROMCU</name>
<accession>A0A915ILW9</accession>
<evidence type="ECO:0000313" key="1">
    <source>
        <dbReference type="Proteomes" id="UP000887565"/>
    </source>
</evidence>
<dbReference type="WBParaSite" id="nRc.2.0.1.t14458-RA">
    <property type="protein sequence ID" value="nRc.2.0.1.t14458-RA"/>
    <property type="gene ID" value="nRc.2.0.1.g14458"/>
</dbReference>
<reference evidence="2" key="1">
    <citation type="submission" date="2022-11" db="UniProtKB">
        <authorList>
            <consortium name="WormBaseParasite"/>
        </authorList>
    </citation>
    <scope>IDENTIFICATION</scope>
</reference>
<organism evidence="1 2">
    <name type="scientific">Romanomermis culicivorax</name>
    <name type="common">Nematode worm</name>
    <dbReference type="NCBI Taxonomy" id="13658"/>
    <lineage>
        <taxon>Eukaryota</taxon>
        <taxon>Metazoa</taxon>
        <taxon>Ecdysozoa</taxon>
        <taxon>Nematoda</taxon>
        <taxon>Enoplea</taxon>
        <taxon>Dorylaimia</taxon>
        <taxon>Mermithida</taxon>
        <taxon>Mermithoidea</taxon>
        <taxon>Mermithidae</taxon>
        <taxon>Romanomermis</taxon>
    </lineage>
</organism>
<protein>
    <submittedName>
        <fullName evidence="2">Uncharacterized protein</fullName>
    </submittedName>
</protein>